<name>A0A5C4VMY8_9ACTN</name>
<dbReference type="PANTHER" id="PTHR38599">
    <property type="entry name" value="CUPIN DOMAIN PROTEIN (AFU_ORTHOLOGUE AFUA_3G13620)"/>
    <property type="match status" value="1"/>
</dbReference>
<evidence type="ECO:0000313" key="3">
    <source>
        <dbReference type="Proteomes" id="UP000312512"/>
    </source>
</evidence>
<organism evidence="2 3">
    <name type="scientific">Nonomuraea phyllanthi</name>
    <dbReference type="NCBI Taxonomy" id="2219224"/>
    <lineage>
        <taxon>Bacteria</taxon>
        <taxon>Bacillati</taxon>
        <taxon>Actinomycetota</taxon>
        <taxon>Actinomycetes</taxon>
        <taxon>Streptosporangiales</taxon>
        <taxon>Streptosporangiaceae</taxon>
        <taxon>Nonomuraea</taxon>
    </lineage>
</organism>
<comment type="caution">
    <text evidence="2">The sequence shown here is derived from an EMBL/GenBank/DDBJ whole genome shotgun (WGS) entry which is preliminary data.</text>
</comment>
<reference evidence="2 3" key="1">
    <citation type="submission" date="2019-10" db="EMBL/GenBank/DDBJ databases">
        <title>Nonomuraea sp. nov., isolated from Phyllanthus amarus.</title>
        <authorList>
            <person name="Klykleung N."/>
            <person name="Tanasupawat S."/>
        </authorList>
    </citation>
    <scope>NUCLEOTIDE SEQUENCE [LARGE SCALE GENOMIC DNA]</scope>
    <source>
        <strain evidence="2 3">PA1-10</strain>
    </source>
</reference>
<dbReference type="PROSITE" id="PS51257">
    <property type="entry name" value="PROKAR_LIPOPROTEIN"/>
    <property type="match status" value="1"/>
</dbReference>
<dbReference type="InterPro" id="IPR014710">
    <property type="entry name" value="RmlC-like_jellyroll"/>
</dbReference>
<keyword evidence="3" id="KW-1185">Reference proteome</keyword>
<evidence type="ECO:0000313" key="2">
    <source>
        <dbReference type="EMBL" id="KAB8189431.1"/>
    </source>
</evidence>
<sequence length="159" mass="16769">MTRIRTAGALLAGTVLALATGCSSADQDASATIRAAATTISAPNPDRPAEAFKPLFQQALPNVEGKTFTSAIVDFPADAKALPHRHGDAFVYAHVLEGSVRSQVAGSPARTYHKGENWVEQPGAHHILTENASATEEAKLLVVFISDTGDELKSDDHHS</sequence>
<dbReference type="SUPFAM" id="SSF51182">
    <property type="entry name" value="RmlC-like cupins"/>
    <property type="match status" value="1"/>
</dbReference>
<accession>A0A5C4VMY8</accession>
<gene>
    <name evidence="2" type="ORF">FH608_040305</name>
</gene>
<dbReference type="RefSeq" id="WP_139635672.1">
    <property type="nucleotide sequence ID" value="NZ_VDLX02000020.1"/>
</dbReference>
<dbReference type="InterPro" id="IPR011051">
    <property type="entry name" value="RmlC_Cupin_sf"/>
</dbReference>
<dbReference type="EMBL" id="VDLX02000020">
    <property type="protein sequence ID" value="KAB8189431.1"/>
    <property type="molecule type" value="Genomic_DNA"/>
</dbReference>
<feature type="domain" description="Cupin type-2" evidence="1">
    <location>
        <begin position="72"/>
        <end position="144"/>
    </location>
</feature>
<dbReference type="Gene3D" id="2.60.120.10">
    <property type="entry name" value="Jelly Rolls"/>
    <property type="match status" value="1"/>
</dbReference>
<dbReference type="OrthoDB" id="195923at2"/>
<dbReference type="Proteomes" id="UP000312512">
    <property type="component" value="Unassembled WGS sequence"/>
</dbReference>
<dbReference type="PANTHER" id="PTHR38599:SF1">
    <property type="entry name" value="CUPIN DOMAIN PROTEIN (AFU_ORTHOLOGUE AFUA_3G13620)"/>
    <property type="match status" value="1"/>
</dbReference>
<protein>
    <submittedName>
        <fullName evidence="2">Cupin domain-containing protein</fullName>
    </submittedName>
</protein>
<dbReference type="AlphaFoldDB" id="A0A5C4VMY8"/>
<dbReference type="InterPro" id="IPR013096">
    <property type="entry name" value="Cupin_2"/>
</dbReference>
<dbReference type="Pfam" id="PF07883">
    <property type="entry name" value="Cupin_2"/>
    <property type="match status" value="1"/>
</dbReference>
<dbReference type="CDD" id="cd02234">
    <property type="entry name" value="cupin_BLR7677-like"/>
    <property type="match status" value="1"/>
</dbReference>
<evidence type="ECO:0000259" key="1">
    <source>
        <dbReference type="Pfam" id="PF07883"/>
    </source>
</evidence>
<proteinExistence type="predicted"/>